<gene>
    <name evidence="1" type="ORF">GCM10009789_24710</name>
</gene>
<reference evidence="1 2" key="1">
    <citation type="journal article" date="2019" name="Int. J. Syst. Evol. Microbiol.">
        <title>The Global Catalogue of Microorganisms (GCM) 10K type strain sequencing project: providing services to taxonomists for standard genome sequencing and annotation.</title>
        <authorList>
            <consortium name="The Broad Institute Genomics Platform"/>
            <consortium name="The Broad Institute Genome Sequencing Center for Infectious Disease"/>
            <person name="Wu L."/>
            <person name="Ma J."/>
        </authorList>
    </citation>
    <scope>NUCLEOTIDE SEQUENCE [LARGE SCALE GENOMIC DNA]</scope>
    <source>
        <strain evidence="1 2">JCM 14969</strain>
    </source>
</reference>
<comment type="caution">
    <text evidence="1">The sequence shown here is derived from an EMBL/GenBank/DDBJ whole genome shotgun (WGS) entry which is preliminary data.</text>
</comment>
<sequence>MDIRPATADDLDGVVASSAALFAEDAAARDKLRNADWPAAYGAQWCSDLLADPQALVLARPSTAG</sequence>
<evidence type="ECO:0000313" key="1">
    <source>
        <dbReference type="EMBL" id="GAA1570205.1"/>
    </source>
</evidence>
<evidence type="ECO:0008006" key="3">
    <source>
        <dbReference type="Google" id="ProtNLM"/>
    </source>
</evidence>
<protein>
    <recommendedName>
        <fullName evidence="3">GNAT family N-acetyltransferase</fullName>
    </recommendedName>
</protein>
<organism evidence="1 2">
    <name type="scientific">Kribbella sancticallisti</name>
    <dbReference type="NCBI Taxonomy" id="460087"/>
    <lineage>
        <taxon>Bacteria</taxon>
        <taxon>Bacillati</taxon>
        <taxon>Actinomycetota</taxon>
        <taxon>Actinomycetes</taxon>
        <taxon>Propionibacteriales</taxon>
        <taxon>Kribbellaceae</taxon>
        <taxon>Kribbella</taxon>
    </lineage>
</organism>
<dbReference type="RefSeq" id="WP_344213079.1">
    <property type="nucleotide sequence ID" value="NZ_BAAAOS010000018.1"/>
</dbReference>
<dbReference type="Proteomes" id="UP001500393">
    <property type="component" value="Unassembled WGS sequence"/>
</dbReference>
<accession>A0ABN2D511</accession>
<proteinExistence type="predicted"/>
<dbReference type="EMBL" id="BAAAOS010000018">
    <property type="protein sequence ID" value="GAA1570205.1"/>
    <property type="molecule type" value="Genomic_DNA"/>
</dbReference>
<keyword evidence="2" id="KW-1185">Reference proteome</keyword>
<name>A0ABN2D511_9ACTN</name>
<evidence type="ECO:0000313" key="2">
    <source>
        <dbReference type="Proteomes" id="UP001500393"/>
    </source>
</evidence>